<dbReference type="SUPFAM" id="SSF53335">
    <property type="entry name" value="S-adenosyl-L-methionine-dependent methyltransferases"/>
    <property type="match status" value="1"/>
</dbReference>
<evidence type="ECO:0000256" key="1">
    <source>
        <dbReference type="ARBA" id="ARBA00038158"/>
    </source>
</evidence>
<comment type="caution">
    <text evidence="3">The sequence shown here is derived from an EMBL/GenBank/DDBJ whole genome shotgun (WGS) entry which is preliminary data.</text>
</comment>
<dbReference type="InterPro" id="IPR029063">
    <property type="entry name" value="SAM-dependent_MTases_sf"/>
</dbReference>
<evidence type="ECO:0000313" key="3">
    <source>
        <dbReference type="EMBL" id="KAK6954428.1"/>
    </source>
</evidence>
<gene>
    <name evidence="3" type="ORF">Daesc_004395</name>
</gene>
<name>A0AAX6MP54_9PEZI</name>
<protein>
    <recommendedName>
        <fullName evidence="2">Methyltransferase domain-containing protein</fullName>
    </recommendedName>
</protein>
<organism evidence="3 4">
    <name type="scientific">Daldinia eschscholtzii</name>
    <dbReference type="NCBI Taxonomy" id="292717"/>
    <lineage>
        <taxon>Eukaryota</taxon>
        <taxon>Fungi</taxon>
        <taxon>Dikarya</taxon>
        <taxon>Ascomycota</taxon>
        <taxon>Pezizomycotina</taxon>
        <taxon>Sordariomycetes</taxon>
        <taxon>Xylariomycetidae</taxon>
        <taxon>Xylariales</taxon>
        <taxon>Hypoxylaceae</taxon>
        <taxon>Daldinia</taxon>
    </lineage>
</organism>
<accession>A0AAX6MP54</accession>
<dbReference type="CDD" id="cd02440">
    <property type="entry name" value="AdoMet_MTases"/>
    <property type="match status" value="1"/>
</dbReference>
<dbReference type="Proteomes" id="UP001369815">
    <property type="component" value="Unassembled WGS sequence"/>
</dbReference>
<keyword evidence="4" id="KW-1185">Reference proteome</keyword>
<feature type="domain" description="Methyltransferase" evidence="2">
    <location>
        <begin position="47"/>
        <end position="141"/>
    </location>
</feature>
<comment type="similarity">
    <text evidence="1">Belongs to the methyltransferase superfamily. LaeA methyltransferase family.</text>
</comment>
<dbReference type="PANTHER" id="PTHR43591:SF110">
    <property type="entry name" value="RHODANESE DOMAIN-CONTAINING PROTEIN"/>
    <property type="match status" value="1"/>
</dbReference>
<evidence type="ECO:0000313" key="4">
    <source>
        <dbReference type="Proteomes" id="UP001369815"/>
    </source>
</evidence>
<sequence>MASKAEYVFPRNFLDNTRINLMHHIWTKIFGYNIHPKIPSDAPNLRIADVGTGTGMWLFDVQSKLKDARLDGFDISFDAAPPKETLPPNITFRHWNVKDDVPEDLVGTYDIINVRFFGFVLLNDDIPGVAAKLFSLLKPGGYLQWGEADMETIRFDKTKPENKTDNLVDLFKLLAVQDDRLKPTWVRSLTDIFADAGFVDVEKDTQDAVPHLAFIFHEAGLMIHELIARTTKNEHMANELKRLIPAAAEETKQGAYGTSLRVTVIGRKP</sequence>
<dbReference type="InterPro" id="IPR041698">
    <property type="entry name" value="Methyltransf_25"/>
</dbReference>
<dbReference type="PANTHER" id="PTHR43591">
    <property type="entry name" value="METHYLTRANSFERASE"/>
    <property type="match status" value="1"/>
</dbReference>
<dbReference type="EMBL" id="JBANMG010000004">
    <property type="protein sequence ID" value="KAK6954428.1"/>
    <property type="molecule type" value="Genomic_DNA"/>
</dbReference>
<evidence type="ECO:0000259" key="2">
    <source>
        <dbReference type="Pfam" id="PF13649"/>
    </source>
</evidence>
<proteinExistence type="inferred from homology"/>
<reference evidence="3 4" key="1">
    <citation type="journal article" date="2024" name="Front Chem Biol">
        <title>Unveiling the potential of Daldinia eschscholtzii MFLUCC 19-0629 through bioactivity and bioinformatics studies for enhanced sustainable agriculture production.</title>
        <authorList>
            <person name="Brooks S."/>
            <person name="Weaver J.A."/>
            <person name="Klomchit A."/>
            <person name="Alharthi S.A."/>
            <person name="Onlamun T."/>
            <person name="Nurani R."/>
            <person name="Vong T.K."/>
            <person name="Alberti F."/>
            <person name="Greco C."/>
        </authorList>
    </citation>
    <scope>NUCLEOTIDE SEQUENCE [LARGE SCALE GENOMIC DNA]</scope>
    <source>
        <strain evidence="3">MFLUCC 19-0629</strain>
    </source>
</reference>
<dbReference type="Gene3D" id="3.40.50.150">
    <property type="entry name" value="Vaccinia Virus protein VP39"/>
    <property type="match status" value="1"/>
</dbReference>
<dbReference type="Pfam" id="PF13649">
    <property type="entry name" value="Methyltransf_25"/>
    <property type="match status" value="1"/>
</dbReference>
<dbReference type="AlphaFoldDB" id="A0AAX6MP54"/>